<dbReference type="HAMAP" id="MF_00524">
    <property type="entry name" value="Glucokinase"/>
    <property type="match status" value="1"/>
</dbReference>
<name>A0ABV7EQ85_9GAMM</name>
<dbReference type="PANTHER" id="PTHR47690:SF1">
    <property type="entry name" value="GLUCOKINASE"/>
    <property type="match status" value="1"/>
</dbReference>
<keyword evidence="2 3" id="KW-0418">Kinase</keyword>
<dbReference type="SUPFAM" id="SSF53067">
    <property type="entry name" value="Actin-like ATPase domain"/>
    <property type="match status" value="1"/>
</dbReference>
<dbReference type="Proteomes" id="UP001595462">
    <property type="component" value="Unassembled WGS sequence"/>
</dbReference>
<dbReference type="Gene3D" id="3.30.420.40">
    <property type="match status" value="1"/>
</dbReference>
<keyword evidence="3" id="KW-0547">Nucleotide-binding</keyword>
<dbReference type="InterPro" id="IPR050201">
    <property type="entry name" value="Bacterial_glucokinase"/>
</dbReference>
<keyword evidence="3" id="KW-0067">ATP-binding</keyword>
<keyword evidence="3" id="KW-0963">Cytoplasm</keyword>
<evidence type="ECO:0000256" key="4">
    <source>
        <dbReference type="RuleBase" id="RU004046"/>
    </source>
</evidence>
<feature type="binding site" evidence="3">
    <location>
        <begin position="32"/>
        <end position="37"/>
    </location>
    <ligand>
        <name>ATP</name>
        <dbReference type="ChEBI" id="CHEBI:30616"/>
    </ligand>
</feature>
<keyword evidence="3" id="KW-0324">Glycolysis</keyword>
<evidence type="ECO:0000313" key="6">
    <source>
        <dbReference type="Proteomes" id="UP001595462"/>
    </source>
</evidence>
<dbReference type="EMBL" id="JBHRSS010000006">
    <property type="protein sequence ID" value="MFC3104917.1"/>
    <property type="molecule type" value="Genomic_DNA"/>
</dbReference>
<protein>
    <recommendedName>
        <fullName evidence="3">Glucokinase</fullName>
        <ecNumber evidence="3">2.7.1.2</ecNumber>
    </recommendedName>
    <alternativeName>
        <fullName evidence="3">Glucose kinase</fullName>
    </alternativeName>
</protein>
<dbReference type="Pfam" id="PF02685">
    <property type="entry name" value="Glucokinase"/>
    <property type="match status" value="1"/>
</dbReference>
<dbReference type="InterPro" id="IPR003836">
    <property type="entry name" value="Glucokinase"/>
</dbReference>
<evidence type="ECO:0000256" key="3">
    <source>
        <dbReference type="HAMAP-Rule" id="MF_00524"/>
    </source>
</evidence>
<dbReference type="PANTHER" id="PTHR47690">
    <property type="entry name" value="GLUCOKINASE"/>
    <property type="match status" value="1"/>
</dbReference>
<dbReference type="InterPro" id="IPR043129">
    <property type="entry name" value="ATPase_NBD"/>
</dbReference>
<evidence type="ECO:0000313" key="5">
    <source>
        <dbReference type="EMBL" id="MFC3104917.1"/>
    </source>
</evidence>
<organism evidence="5 6">
    <name type="scientific">Salinisphaera aquimarina</name>
    <dbReference type="NCBI Taxonomy" id="2094031"/>
    <lineage>
        <taxon>Bacteria</taxon>
        <taxon>Pseudomonadati</taxon>
        <taxon>Pseudomonadota</taxon>
        <taxon>Gammaproteobacteria</taxon>
        <taxon>Salinisphaerales</taxon>
        <taxon>Salinisphaeraceae</taxon>
        <taxon>Salinisphaera</taxon>
    </lineage>
</organism>
<comment type="subcellular location">
    <subcellularLocation>
        <location evidence="3">Cytoplasm</location>
    </subcellularLocation>
</comment>
<dbReference type="GO" id="GO:0004340">
    <property type="term" value="F:glucokinase activity"/>
    <property type="evidence" value="ECO:0007669"/>
    <property type="project" value="UniProtKB-EC"/>
</dbReference>
<dbReference type="RefSeq" id="WP_380690478.1">
    <property type="nucleotide sequence ID" value="NZ_JBHRSS010000006.1"/>
</dbReference>
<dbReference type="CDD" id="cd24008">
    <property type="entry name" value="ASKHA_NBD_GLK"/>
    <property type="match status" value="1"/>
</dbReference>
<dbReference type="NCBIfam" id="TIGR00749">
    <property type="entry name" value="glk"/>
    <property type="match status" value="1"/>
</dbReference>
<accession>A0ABV7EQ85</accession>
<dbReference type="NCBIfam" id="NF001416">
    <property type="entry name" value="PRK00292.1-3"/>
    <property type="match status" value="1"/>
</dbReference>
<proteinExistence type="inferred from homology"/>
<comment type="similarity">
    <text evidence="3 4">Belongs to the bacterial glucokinase family.</text>
</comment>
<sequence length="341" mass="36146">MIDDENGPALSHGVQTASVTAAPTAFDHRLVADIGGTNARFGLLDPQGNLRDVTTLACADFAGPAAAIRYYLETTDVDRIKEAAIAVATPVIGDRVSLTNRTDWSFSIRRLQRQLRLDRLKVINDFTALALSLPRLPPQSLRQVGSGTPDHEAAHAVLGPGTGFGMSGLIPAPTGWVPLASEGGHVTFSAANDEETAILSLLLRRFGHVSAERLLSGPGLVNLHWAQARLSGEHITELTPEQITAHALADTDPLCRHALEIFCAMLGTAAANLVLTLGARGGVYIGGGIVPRLGTFFEHSDFRTRFEARGRLSTYLSSIPSYVVHADNPGLDGAAATLQAP</sequence>
<comment type="caution">
    <text evidence="5">The sequence shown here is derived from an EMBL/GenBank/DDBJ whole genome shotgun (WGS) entry which is preliminary data.</text>
</comment>
<evidence type="ECO:0000256" key="1">
    <source>
        <dbReference type="ARBA" id="ARBA00022679"/>
    </source>
</evidence>
<dbReference type="EC" id="2.7.1.2" evidence="3"/>
<keyword evidence="1 3" id="KW-0808">Transferase</keyword>
<keyword evidence="6" id="KW-1185">Reference proteome</keyword>
<evidence type="ECO:0000256" key="2">
    <source>
        <dbReference type="ARBA" id="ARBA00022777"/>
    </source>
</evidence>
<dbReference type="Gene3D" id="3.40.367.20">
    <property type="match status" value="1"/>
</dbReference>
<comment type="catalytic activity">
    <reaction evidence="3">
        <text>D-glucose + ATP = D-glucose 6-phosphate + ADP + H(+)</text>
        <dbReference type="Rhea" id="RHEA:17825"/>
        <dbReference type="ChEBI" id="CHEBI:4167"/>
        <dbReference type="ChEBI" id="CHEBI:15378"/>
        <dbReference type="ChEBI" id="CHEBI:30616"/>
        <dbReference type="ChEBI" id="CHEBI:61548"/>
        <dbReference type="ChEBI" id="CHEBI:456216"/>
        <dbReference type="EC" id="2.7.1.2"/>
    </reaction>
</comment>
<reference evidence="6" key="1">
    <citation type="journal article" date="2019" name="Int. J. Syst. Evol. Microbiol.">
        <title>The Global Catalogue of Microorganisms (GCM) 10K type strain sequencing project: providing services to taxonomists for standard genome sequencing and annotation.</title>
        <authorList>
            <consortium name="The Broad Institute Genomics Platform"/>
            <consortium name="The Broad Institute Genome Sequencing Center for Infectious Disease"/>
            <person name="Wu L."/>
            <person name="Ma J."/>
        </authorList>
    </citation>
    <scope>NUCLEOTIDE SEQUENCE [LARGE SCALE GENOMIC DNA]</scope>
    <source>
        <strain evidence="6">KCTC 52640</strain>
    </source>
</reference>
<gene>
    <name evidence="3" type="primary">glk</name>
    <name evidence="5" type="ORF">ACFOSU_13635</name>
</gene>